<comment type="caution">
    <text evidence="1">The sequence shown here is derived from an EMBL/GenBank/DDBJ whole genome shotgun (WGS) entry which is preliminary data.</text>
</comment>
<evidence type="ECO:0000313" key="2">
    <source>
        <dbReference type="Proteomes" id="UP000003803"/>
    </source>
</evidence>
<dbReference type="Proteomes" id="UP000003803">
    <property type="component" value="Unassembled WGS sequence"/>
</dbReference>
<sequence length="65" mass="7387">MLEIGFHKSDTPLKKLTLCIFFILYVKNNNLKIINCQSCNYKSICVINIINNRQSGTLFSCTPAC</sequence>
<dbReference type="AlphaFoldDB" id="B0P5I1"/>
<evidence type="ECO:0000313" key="1">
    <source>
        <dbReference type="EMBL" id="EDS13215.1"/>
    </source>
</evidence>
<keyword evidence="2" id="KW-1185">Reference proteome</keyword>
<dbReference type="HOGENOM" id="CLU_2840078_0_0_9"/>
<name>B0P5I1_9FIRM</name>
<reference evidence="1" key="1">
    <citation type="submission" date="2007-11" db="EMBL/GenBank/DDBJ databases">
        <authorList>
            <person name="Fulton L."/>
            <person name="Clifton S."/>
            <person name="Fulton B."/>
            <person name="Xu J."/>
            <person name="Minx P."/>
            <person name="Pepin K.H."/>
            <person name="Johnson M."/>
            <person name="Thiruvilangam P."/>
            <person name="Bhonagiri V."/>
            <person name="Nash W.E."/>
            <person name="Mardis E.R."/>
            <person name="Wilson R.K."/>
        </authorList>
    </citation>
    <scope>NUCLEOTIDE SEQUENCE [LARGE SCALE GENOMIC DNA]</scope>
    <source>
        <strain evidence="1">DSM 17241</strain>
    </source>
</reference>
<dbReference type="EMBL" id="ABGD02000001">
    <property type="protein sequence ID" value="EDS13215.1"/>
    <property type="molecule type" value="Genomic_DNA"/>
</dbReference>
<proteinExistence type="predicted"/>
<organism evidence="1 2">
    <name type="scientific">Anaerotruncus colihominis DSM 17241</name>
    <dbReference type="NCBI Taxonomy" id="445972"/>
    <lineage>
        <taxon>Bacteria</taxon>
        <taxon>Bacillati</taxon>
        <taxon>Bacillota</taxon>
        <taxon>Clostridia</taxon>
        <taxon>Eubacteriales</taxon>
        <taxon>Oscillospiraceae</taxon>
        <taxon>Anaerotruncus</taxon>
    </lineage>
</organism>
<reference evidence="1" key="2">
    <citation type="submission" date="2013-09" db="EMBL/GenBank/DDBJ databases">
        <title>Draft genome sequence of Anaerotruncus colihominis(DSM 17241).</title>
        <authorList>
            <person name="Sudarsanam P."/>
            <person name="Ley R."/>
            <person name="Guruge J."/>
            <person name="Turnbaugh P.J."/>
            <person name="Mahowald M."/>
            <person name="Liep D."/>
            <person name="Gordon J."/>
        </authorList>
    </citation>
    <scope>NUCLEOTIDE SEQUENCE</scope>
    <source>
        <strain evidence="1">DSM 17241</strain>
    </source>
</reference>
<accession>B0P5I1</accession>
<protein>
    <submittedName>
        <fullName evidence="1">Uncharacterized protein</fullName>
    </submittedName>
</protein>
<gene>
    <name evidence="1" type="ORF">ANACOL_00003</name>
</gene>